<dbReference type="Proteomes" id="UP000219422">
    <property type="component" value="Chromosome"/>
</dbReference>
<dbReference type="STRING" id="13690.AX777_06950"/>
<keyword evidence="1" id="KW-0812">Transmembrane</keyword>
<feature type="transmembrane region" description="Helical" evidence="1">
    <location>
        <begin position="41"/>
        <end position="62"/>
    </location>
</feature>
<evidence type="ECO:0000256" key="1">
    <source>
        <dbReference type="SAM" id="Phobius"/>
    </source>
</evidence>
<accession>A0A085KAS2</accession>
<dbReference type="Proteomes" id="UP000280708">
    <property type="component" value="Chromosome"/>
</dbReference>
<dbReference type="Gene3D" id="1.20.1280.290">
    <property type="match status" value="1"/>
</dbReference>
<reference evidence="5 8" key="2">
    <citation type="submission" date="2016-02" db="EMBL/GenBank/DDBJ databases">
        <authorList>
            <person name="Wen L."/>
            <person name="He K."/>
            <person name="Yang H."/>
        </authorList>
    </citation>
    <scope>NUCLEOTIDE SEQUENCE [LARGE SCALE GENOMIC DNA]</scope>
    <source>
        <strain evidence="5 8">CD09_2</strain>
    </source>
</reference>
<dbReference type="Proteomes" id="UP000028534">
    <property type="component" value="Unassembled WGS sequence"/>
</dbReference>
<dbReference type="Proteomes" id="UP000287401">
    <property type="component" value="Unassembled WGS sequence"/>
</dbReference>
<dbReference type="Pfam" id="PF03083">
    <property type="entry name" value="MtN3_slv"/>
    <property type="match status" value="1"/>
</dbReference>
<keyword evidence="1" id="KW-0472">Membrane</keyword>
<dbReference type="AlphaFoldDB" id="A0A085KAS2"/>
<feature type="transmembrane region" description="Helical" evidence="1">
    <location>
        <begin position="68"/>
        <end position="88"/>
    </location>
</feature>
<evidence type="ECO:0000313" key="5">
    <source>
        <dbReference type="EMBL" id="OAH45242.1"/>
    </source>
</evidence>
<evidence type="ECO:0000313" key="3">
    <source>
        <dbReference type="EMBL" id="AYO80025.1"/>
    </source>
</evidence>
<dbReference type="PATRIC" id="fig|13690.10.peg.3069"/>
<evidence type="ECO:0000313" key="8">
    <source>
        <dbReference type="Proteomes" id="UP000077262"/>
    </source>
</evidence>
<dbReference type="eggNOG" id="COG4095">
    <property type="taxonomic scope" value="Bacteria"/>
</dbReference>
<evidence type="ECO:0000313" key="6">
    <source>
        <dbReference type="EMBL" id="RSU61432.1"/>
    </source>
</evidence>
<dbReference type="EMBL" id="LSTR01000026">
    <property type="protein sequence ID" value="OAH45242.1"/>
    <property type="molecule type" value="Genomic_DNA"/>
</dbReference>
<evidence type="ECO:0000313" key="2">
    <source>
        <dbReference type="EMBL" id="ATI78650.1"/>
    </source>
</evidence>
<dbReference type="KEGG" id="sya:A6768_00655"/>
<dbReference type="OrthoDB" id="9794653at2"/>
<evidence type="ECO:0000313" key="11">
    <source>
        <dbReference type="Proteomes" id="UP000287401"/>
    </source>
</evidence>
<keyword evidence="1" id="KW-1133">Transmembrane helix</keyword>
<sequence length="89" mass="9857">MARHLDERTLRVVGWIATVTAILMYGSYLDQIRMNLAGEKGSVIQPLATVLNTCLWAAYGWLHKDKDWPIIVANVPGIILGATCLYTAL</sequence>
<evidence type="ECO:0000313" key="10">
    <source>
        <dbReference type="Proteomes" id="UP000280708"/>
    </source>
</evidence>
<dbReference type="GO" id="GO:0016020">
    <property type="term" value="C:membrane"/>
    <property type="evidence" value="ECO:0007669"/>
    <property type="project" value="InterPro"/>
</dbReference>
<dbReference type="EMBL" id="CP033230">
    <property type="protein sequence ID" value="AYO80025.1"/>
    <property type="molecule type" value="Genomic_DNA"/>
</dbReference>
<reference evidence="2 9" key="3">
    <citation type="submission" date="2017-10" db="EMBL/GenBank/DDBJ databases">
        <title>Sphingobium yanoikuyae S72.</title>
        <authorList>
            <person name="Sanchez E."/>
            <person name="Bustos P."/>
            <person name="Mendoza P."/>
            <person name="Guo X."/>
            <person name="Mendoza A."/>
        </authorList>
    </citation>
    <scope>NUCLEOTIDE SEQUENCE [LARGE SCALE GENOMIC DNA]</scope>
    <source>
        <strain evidence="2 9">S72</strain>
    </source>
</reference>
<evidence type="ECO:0000313" key="7">
    <source>
        <dbReference type="Proteomes" id="UP000028534"/>
    </source>
</evidence>
<feature type="transmembrane region" description="Helical" evidence="1">
    <location>
        <begin position="12"/>
        <end position="29"/>
    </location>
</feature>
<reference evidence="4 7" key="1">
    <citation type="submission" date="2014-03" db="EMBL/GenBank/DDBJ databases">
        <title>Genome sequence of Sphingobium yanoikuyae B1.</title>
        <authorList>
            <person name="Gan H.M."/>
            <person name="Gan H.Y."/>
            <person name="Savka M.A."/>
        </authorList>
    </citation>
    <scope>NUCLEOTIDE SEQUENCE [LARGE SCALE GENOMIC DNA]</scope>
    <source>
        <strain evidence="4 7">B1</strain>
    </source>
</reference>
<dbReference type="EMBL" id="JGVR01000018">
    <property type="protein sequence ID" value="KEZ18154.1"/>
    <property type="molecule type" value="Genomic_DNA"/>
</dbReference>
<reference evidence="3 10" key="5">
    <citation type="submission" date="2018-10" db="EMBL/GenBank/DDBJ databases">
        <title>Characterization and genome analysis of a novel bacterium Sphingobium yanoikuyae SJTF8 capable of degrading PAHs.</title>
        <authorList>
            <person name="Yin C."/>
            <person name="Xiong W."/>
            <person name="Liang R."/>
        </authorList>
    </citation>
    <scope>NUCLEOTIDE SEQUENCE [LARGE SCALE GENOMIC DNA]</scope>
    <source>
        <strain evidence="3 10">SJTF8</strain>
    </source>
</reference>
<evidence type="ECO:0000313" key="9">
    <source>
        <dbReference type="Proteomes" id="UP000219422"/>
    </source>
</evidence>
<dbReference type="InterPro" id="IPR004316">
    <property type="entry name" value="SWEET_rpt"/>
</dbReference>
<dbReference type="RefSeq" id="WP_026109570.1">
    <property type="nucleotide sequence ID" value="NZ_CAIGKD010000001.1"/>
</dbReference>
<gene>
    <name evidence="2" type="ORF">A6768_00655</name>
    <name evidence="5" type="ORF">AX777_06950</name>
    <name evidence="4" type="ORF">CP98_02993</name>
    <name evidence="6" type="ORF">DAH51_02205</name>
    <name evidence="3" type="ORF">EBF16_26040</name>
</gene>
<name>A0A085KAS2_SPHYA</name>
<protein>
    <submittedName>
        <fullName evidence="4">MtN3/saliva family protein</fullName>
    </submittedName>
</protein>
<dbReference type="Proteomes" id="UP000077262">
    <property type="component" value="Unassembled WGS sequence"/>
</dbReference>
<dbReference type="EMBL" id="QRAL01000002">
    <property type="protein sequence ID" value="RSU61432.1"/>
    <property type="molecule type" value="Genomic_DNA"/>
</dbReference>
<evidence type="ECO:0000313" key="4">
    <source>
        <dbReference type="EMBL" id="KEZ18154.1"/>
    </source>
</evidence>
<dbReference type="EMBL" id="CP023741">
    <property type="protein sequence ID" value="ATI78650.1"/>
    <property type="molecule type" value="Genomic_DNA"/>
</dbReference>
<reference evidence="6 11" key="4">
    <citation type="submission" date="2018-07" db="EMBL/GenBank/DDBJ databases">
        <title>Genomic and Epidemiologic Investigation of an Indolent Hospital Outbreak.</title>
        <authorList>
            <person name="Johnson R.C."/>
            <person name="Deming C."/>
            <person name="Conlan S."/>
            <person name="Zellmer C.J."/>
            <person name="Michelin A.V."/>
            <person name="Lee-Lin S."/>
            <person name="Thomas P.J."/>
            <person name="Park M."/>
            <person name="Weingarten R.A."/>
            <person name="Less J."/>
            <person name="Dekker J.P."/>
            <person name="Frank K.M."/>
            <person name="Musser K.A."/>
            <person name="Mcquiston J.R."/>
            <person name="Henderson D.K."/>
            <person name="Lau A.F."/>
            <person name="Palmore T.N."/>
            <person name="Segre J.A."/>
        </authorList>
    </citation>
    <scope>NUCLEOTIDE SEQUENCE [LARGE SCALE GENOMIC DNA]</scope>
    <source>
        <strain evidence="6 11">SK-NIH.Env6_1116</strain>
    </source>
</reference>
<dbReference type="GeneID" id="57775340"/>
<organism evidence="5 8">
    <name type="scientific">Sphingobium yanoikuyae</name>
    <name type="common">Sphingomonas yanoikuyae</name>
    <dbReference type="NCBI Taxonomy" id="13690"/>
    <lineage>
        <taxon>Bacteria</taxon>
        <taxon>Pseudomonadati</taxon>
        <taxon>Pseudomonadota</taxon>
        <taxon>Alphaproteobacteria</taxon>
        <taxon>Sphingomonadales</taxon>
        <taxon>Sphingomonadaceae</taxon>
        <taxon>Sphingobium</taxon>
    </lineage>
</organism>
<proteinExistence type="predicted"/>